<keyword evidence="1" id="KW-1133">Transmembrane helix</keyword>
<accession>A0ABP5AZG2</accession>
<keyword evidence="1" id="KW-0472">Membrane</keyword>
<feature type="transmembrane region" description="Helical" evidence="1">
    <location>
        <begin position="177"/>
        <end position="198"/>
    </location>
</feature>
<feature type="transmembrane region" description="Helical" evidence="1">
    <location>
        <begin position="68"/>
        <end position="92"/>
    </location>
</feature>
<reference evidence="3" key="1">
    <citation type="journal article" date="2019" name="Int. J. Syst. Evol. Microbiol.">
        <title>The Global Catalogue of Microorganisms (GCM) 10K type strain sequencing project: providing services to taxonomists for standard genome sequencing and annotation.</title>
        <authorList>
            <consortium name="The Broad Institute Genomics Platform"/>
            <consortium name="The Broad Institute Genome Sequencing Center for Infectious Disease"/>
            <person name="Wu L."/>
            <person name="Ma J."/>
        </authorList>
    </citation>
    <scope>NUCLEOTIDE SEQUENCE [LARGE SCALE GENOMIC DNA]</scope>
    <source>
        <strain evidence="3">JCM 14046</strain>
    </source>
</reference>
<evidence type="ECO:0000313" key="2">
    <source>
        <dbReference type="EMBL" id="GAA1926699.1"/>
    </source>
</evidence>
<feature type="transmembrane region" description="Helical" evidence="1">
    <location>
        <begin position="205"/>
        <end position="226"/>
    </location>
</feature>
<name>A0ABP5AZG2_9ACTN</name>
<feature type="transmembrane region" description="Helical" evidence="1">
    <location>
        <begin position="347"/>
        <end position="368"/>
    </location>
</feature>
<feature type="transmembrane region" description="Helical" evidence="1">
    <location>
        <begin position="264"/>
        <end position="286"/>
    </location>
</feature>
<evidence type="ECO:0000313" key="3">
    <source>
        <dbReference type="Proteomes" id="UP001501612"/>
    </source>
</evidence>
<keyword evidence="3" id="KW-1185">Reference proteome</keyword>
<feature type="transmembrane region" description="Helical" evidence="1">
    <location>
        <begin position="318"/>
        <end position="335"/>
    </location>
</feature>
<comment type="caution">
    <text evidence="2">The sequence shown here is derived from an EMBL/GenBank/DDBJ whole genome shotgun (WGS) entry which is preliminary data.</text>
</comment>
<feature type="transmembrane region" description="Helical" evidence="1">
    <location>
        <begin position="293"/>
        <end position="312"/>
    </location>
</feature>
<sequence>MVAAAALAAALLRFPGFFWPPRPDEAGFILVARAWDPEPTSMYGQYFVDRPPQLIALVGLLDHLGGVVALRAAGAVACVLLVVAAAGCARVVAGDRAAAWTAVATAAVVSNAAVDSVAAKGELLGLPLVMGSCWLALLAARTGDRGAAAEPPPGRALLQAGAAGLLAASALGMKQNLAGGLVFGAVLLLGGALSGRLAPGRAVRLGAAAAVGAVVPVAATVGWALAAGVRLETLWYDVYGFRSDAFAVISAYSSEANDVRALELLSFAFAAGMVLIIGGFVVHAVAEWRDEPALTAAIVAMLAVDVVALALGGSFWRAYLFTLVPGTALCAAMLVRRGSTSKRGLVMRGVIVASVVSCLVASAAWVSVNVVGADRPREAAIGDALAAASGPGDTLVVFGGRADVQLLSGMDSPYRHLWSLPMRTLDPEYAELRAVLEGPEAPTWIVEAAWFGSWQNPWAPVLWETVSTRYTEVVDVCGDGPRIWLLDGVRRPAPDVPCP</sequence>
<gene>
    <name evidence="2" type="ORF">GCM10009737_30700</name>
</gene>
<protein>
    <recommendedName>
        <fullName evidence="4">Glycosyltransferase RgtA/B/C/D-like domain-containing protein</fullName>
    </recommendedName>
</protein>
<dbReference type="EMBL" id="BAAAMY010000007">
    <property type="protein sequence ID" value="GAA1926699.1"/>
    <property type="molecule type" value="Genomic_DNA"/>
</dbReference>
<organism evidence="2 3">
    <name type="scientific">Nocardioides lentus</name>
    <dbReference type="NCBI Taxonomy" id="338077"/>
    <lineage>
        <taxon>Bacteria</taxon>
        <taxon>Bacillati</taxon>
        <taxon>Actinomycetota</taxon>
        <taxon>Actinomycetes</taxon>
        <taxon>Propionibacteriales</taxon>
        <taxon>Nocardioidaceae</taxon>
        <taxon>Nocardioides</taxon>
    </lineage>
</organism>
<evidence type="ECO:0000256" key="1">
    <source>
        <dbReference type="SAM" id="Phobius"/>
    </source>
</evidence>
<dbReference type="Proteomes" id="UP001501612">
    <property type="component" value="Unassembled WGS sequence"/>
</dbReference>
<evidence type="ECO:0008006" key="4">
    <source>
        <dbReference type="Google" id="ProtNLM"/>
    </source>
</evidence>
<proteinExistence type="predicted"/>
<feature type="transmembrane region" description="Helical" evidence="1">
    <location>
        <begin position="99"/>
        <end position="118"/>
    </location>
</feature>
<keyword evidence="1" id="KW-0812">Transmembrane</keyword>